<dbReference type="InterPro" id="IPR033929">
    <property type="entry name" value="Tensin_PTB"/>
</dbReference>
<organism evidence="18 19">
    <name type="scientific">Monodon monoceros</name>
    <name type="common">Narwhal</name>
    <name type="synonym">Ceratodon monodon</name>
    <dbReference type="NCBI Taxonomy" id="40151"/>
    <lineage>
        <taxon>Eukaryota</taxon>
        <taxon>Metazoa</taxon>
        <taxon>Chordata</taxon>
        <taxon>Craniata</taxon>
        <taxon>Vertebrata</taxon>
        <taxon>Euteleostomi</taxon>
        <taxon>Mammalia</taxon>
        <taxon>Eutheria</taxon>
        <taxon>Laurasiatheria</taxon>
        <taxon>Artiodactyla</taxon>
        <taxon>Whippomorpha</taxon>
        <taxon>Cetacea</taxon>
        <taxon>Odontoceti</taxon>
        <taxon>Monodontidae</taxon>
        <taxon>Monodon</taxon>
    </lineage>
</organism>
<evidence type="ECO:0000256" key="1">
    <source>
        <dbReference type="ARBA" id="ARBA00004246"/>
    </source>
</evidence>
<feature type="compositionally biased region" description="Polar residues" evidence="12">
    <location>
        <begin position="234"/>
        <end position="247"/>
    </location>
</feature>
<dbReference type="FunFam" id="2.60.40.1110:FF:000002">
    <property type="entry name" value="tensin-1 isoform X2"/>
    <property type="match status" value="1"/>
</dbReference>
<protein>
    <recommendedName>
        <fullName evidence="20">Tensin-1</fullName>
    </recommendedName>
</protein>
<feature type="domain" description="C2 tensin-type" evidence="17">
    <location>
        <begin position="430"/>
        <end position="556"/>
    </location>
</feature>
<evidence type="ECO:0000256" key="4">
    <source>
        <dbReference type="ARBA" id="ARBA00022723"/>
    </source>
</evidence>
<dbReference type="InterPro" id="IPR013625">
    <property type="entry name" value="PTB"/>
</dbReference>
<dbReference type="InterPro" id="IPR029021">
    <property type="entry name" value="Prot-tyrosine_phosphatase-like"/>
</dbReference>
<comment type="caution">
    <text evidence="18">The sequence shown here is derived from an EMBL/GenBank/DDBJ whole genome shotgun (WGS) entry which is preliminary data.</text>
</comment>
<dbReference type="CDD" id="cd09927">
    <property type="entry name" value="SH2_Tensin_like"/>
    <property type="match status" value="1"/>
</dbReference>
<dbReference type="Proteomes" id="UP000308365">
    <property type="component" value="Unassembled WGS sequence"/>
</dbReference>
<dbReference type="SUPFAM" id="SSF55550">
    <property type="entry name" value="SH2 domain"/>
    <property type="match status" value="1"/>
</dbReference>
<sequence length="1958" mass="210038">MGCTVSLVCCEALEPGPPCSPQPPRSPSAPAPPKCREPRGSGRAESRRLLLQLAISITSLILTLASAFLGTAPLTNERLDRYCGLPGKAAQASGSPVGQYPPSLQPEDLEAPKTHHFKVKTFKKVKPCGICRQVITREGCTCKVCSFSCHRKCQAKTPFQLHWAQGPTKPLVPLASASLAVGVEDEVAAPCIPPSSHELVPVNTETAPKNVVDTGEGAFRGGNTRKSLEEDSSTRVTPSVQPHPQPIRNMSVSRAAEDSCELDLVYVTERIIAVSFPSTANEENFRSNLREVAQMLKSKHGGNYLLFNLSERRPDITKLHAKVLEFGWPDLHTPALEKICSVCKAMDTWLNADPHNVVVLHNKGNRGRIGVVIAAYMHYSNISASADQALDRFAMKRFYEDKIVPIGQPSQRRYVHYFSGLLSGSIKMNNKPLFLHHVIMHGIPNFESKGGCRPFLRIYQAMQPVYTSGIYNVQGDSQTSICITIEPGLLLKGDILLKCYHKKFRSPARDVIFRVQFHTCAIHDLGVVFGKEDLDDAFKDDRFPEYGKVEFVFSYGPEKIQGMEHLENGPSVSVDYNTSDPLIRWDSYDNFNGHQDDGMEEVVGHTQGPLDGSLYAKVKKKDSLHGSTGAVNATRPTLSATPNHVEHTLSVSSDSGNSTASTKTDKTDEPAPGPSSAPASLSPKEKRELDRLLSGFGLEREKQGTMYHTQHLRSRLAGGPAAPSSGRHVVPAQVHVNGRALASERETDILDDELPNQDGHSVGSMGTLSSLDGVTNTSEGGYPEALSPLTNGLDKPYPVEPIVNGGGYPYESASRAVPAQAGHPAPMRPSYSAQESLAGCQQEGPHPAWPQSMTTSHYGHDPSGMFRSQSFPETKPQLPPAPARGGSSREAVQRGLNSWQPHPPPRQQERAHLESFGLSRPSPQPLAEPPMPGLPEFPRAASQQEIEQSIEALNMLMLDLEPATAAAPLHKSQSVPGAWPGASPLSSQPLSGSSSQSHPLTQSRSGYIPSGHSLGTPEPAPRASLESVPPGRPYSPYDYQPCLTGPNQSYRTKSPAASSSSAFLPNTQSSPGPQLPPVSLPGLTTQPQLPPKEVTSDPSRTPEEEPLNLEGLVAHRVAGVQAREKQPAEPPAPLRRRAASDGQYENQSPEPASPRSPGVRSPVQCVSPELALTIALNPGGRPKEPHLHSYKEAFEEMERTSPTSPPSSGDEDEGKVVRELSEEPRSYVESVVRTAVAGPRTQDPEPKSFSAPVAQAYGRETPLRNGTLGGSFVSPSPLSTSSPILSADSTSVGSFPSGESSDQGPRTPTQPLLDSGFRSGSLGQPSPSAQRSYQSSSPLPTAGSIYSSPDYSLQPFSSLESQTRSQFSVAGVHVAPGSPQARHRTVGTNTPSSPGFVRRAVNPAMAAPSSPSLSHRQVMGPPGTGFHGKTVSSPQSSAAITPGSPSLGRHPGAHQGNLASSLHGNAVASPGSPSLGRHLGGSGSVVSGSPSLDQQVAYGGYSTPEDRRPTLSRQSSASGYQAPSTPSFPVSPAYYPGLSNPATSPSPDSAAFRQGSPTPALPEKRRMSMGDRAGSLPNYATVNGKVSSSPVASGMSSPSGGSAVSFSHTLPDFSKYSMPDNSPETRAKVKFVQDTSKYWYKPEISREQAIALLKDQEPGAFIIRDSHSFRGAYGLAMKVSSPPPTIMQQNKKGDMTHELVRHFLIETSPRGVKLKGCPNEPNFGSLSALVYQHSIIPLALPCKLVIPNRDPTDESKDSSGPANSTTDLLKQGAACNVLFVNSVDMESLTGPQAISKATSETLATDPTPAATIVHFKVSAQGITLTDNQRKLFFRRHYPLNTITFCDLDPQERKLFGFVARKQGSTTDNACHLFAELDPNQPASAIVNFVSKSPPSPWVSRWDDLSLESLILSYAPIVRDLRTRKPPGMEIRMERPCAKDPIVIQSFHMDLLCFLGGSV</sequence>
<dbReference type="InterPro" id="IPR002219">
    <property type="entry name" value="PKC_DAG/PE"/>
</dbReference>
<evidence type="ECO:0000313" key="19">
    <source>
        <dbReference type="Proteomes" id="UP000308365"/>
    </source>
</evidence>
<keyword evidence="6" id="KW-0862">Zinc</keyword>
<dbReference type="Gene3D" id="3.30.505.10">
    <property type="entry name" value="SH2 domain"/>
    <property type="match status" value="1"/>
</dbReference>
<dbReference type="SUPFAM" id="SSF57889">
    <property type="entry name" value="Cysteine-rich domain"/>
    <property type="match status" value="1"/>
</dbReference>
<keyword evidence="13" id="KW-1133">Transmembrane helix</keyword>
<dbReference type="InterPro" id="IPR036860">
    <property type="entry name" value="SH2_dom_sf"/>
</dbReference>
<evidence type="ECO:0008006" key="20">
    <source>
        <dbReference type="Google" id="ProtNLM"/>
    </source>
</evidence>
<feature type="region of interest" description="Disordered" evidence="12">
    <location>
        <begin position="815"/>
        <end position="944"/>
    </location>
</feature>
<dbReference type="GO" id="GO:0010761">
    <property type="term" value="P:fibroblast migration"/>
    <property type="evidence" value="ECO:0007669"/>
    <property type="project" value="TreeGrafter"/>
</dbReference>
<accession>A0A4U1ETH7</accession>
<dbReference type="GO" id="GO:0003779">
    <property type="term" value="F:actin binding"/>
    <property type="evidence" value="ECO:0007669"/>
    <property type="project" value="UniProtKB-KW"/>
</dbReference>
<dbReference type="PANTHER" id="PTHR45734">
    <property type="entry name" value="TENSIN"/>
    <property type="match status" value="1"/>
</dbReference>
<feature type="compositionally biased region" description="Polar residues" evidence="12">
    <location>
        <begin position="626"/>
        <end position="642"/>
    </location>
</feature>
<dbReference type="PROSITE" id="PS51182">
    <property type="entry name" value="C2_TENSIN"/>
    <property type="match status" value="1"/>
</dbReference>
<dbReference type="EMBL" id="RWIC01000859">
    <property type="protein sequence ID" value="TKC39547.1"/>
    <property type="molecule type" value="Genomic_DNA"/>
</dbReference>
<dbReference type="InterPro" id="IPR014020">
    <property type="entry name" value="Tensin_C2-dom"/>
</dbReference>
<keyword evidence="13" id="KW-0812">Transmembrane</keyword>
<name>A0A4U1ETH7_MONMO</name>
<evidence type="ECO:0000256" key="2">
    <source>
        <dbReference type="ARBA" id="ARBA00007881"/>
    </source>
</evidence>
<gene>
    <name evidence="18" type="ORF">EI555_000777</name>
</gene>
<dbReference type="InterPro" id="IPR046349">
    <property type="entry name" value="C1-like_sf"/>
</dbReference>
<dbReference type="InterPro" id="IPR000980">
    <property type="entry name" value="SH2"/>
</dbReference>
<feature type="compositionally biased region" description="Low complexity" evidence="12">
    <location>
        <begin position="1403"/>
        <end position="1412"/>
    </location>
</feature>
<feature type="region of interest" description="Disordered" evidence="12">
    <location>
        <begin position="17"/>
        <end position="42"/>
    </location>
</feature>
<comment type="subcellular location">
    <subcellularLocation>
        <location evidence="1">Cell junction</location>
        <location evidence="1">Focal adhesion</location>
    </subcellularLocation>
</comment>
<dbReference type="SUPFAM" id="SSF49562">
    <property type="entry name" value="C2 domain (Calcium/lipid-binding domain, CaLB)"/>
    <property type="match status" value="1"/>
</dbReference>
<feature type="compositionally biased region" description="Pro residues" evidence="12">
    <location>
        <begin position="922"/>
        <end position="935"/>
    </location>
</feature>
<dbReference type="SUPFAM" id="SSF52799">
    <property type="entry name" value="(Phosphotyrosine protein) phosphatases II"/>
    <property type="match status" value="1"/>
</dbReference>
<dbReference type="SMART" id="SM00252">
    <property type="entry name" value="SH2"/>
    <property type="match status" value="1"/>
</dbReference>
<evidence type="ECO:0000256" key="6">
    <source>
        <dbReference type="ARBA" id="ARBA00022833"/>
    </source>
</evidence>
<dbReference type="GO" id="GO:0004721">
    <property type="term" value="F:phosphoprotein phosphatase activity"/>
    <property type="evidence" value="ECO:0007669"/>
    <property type="project" value="UniProtKB-KW"/>
</dbReference>
<evidence type="ECO:0000259" key="15">
    <source>
        <dbReference type="PROSITE" id="PS50081"/>
    </source>
</evidence>
<dbReference type="Gene3D" id="2.60.40.1110">
    <property type="match status" value="1"/>
</dbReference>
<evidence type="ECO:0000256" key="3">
    <source>
        <dbReference type="ARBA" id="ARBA00022553"/>
    </source>
</evidence>
<dbReference type="CDD" id="cd14560">
    <property type="entry name" value="PTP_tensin-1"/>
    <property type="match status" value="1"/>
</dbReference>
<dbReference type="InterPro" id="IPR035012">
    <property type="entry name" value="Tensin-like_SH2"/>
</dbReference>
<dbReference type="Pfam" id="PF08416">
    <property type="entry name" value="PTB"/>
    <property type="match status" value="1"/>
</dbReference>
<keyword evidence="5" id="KW-0378">Hydrolase</keyword>
<evidence type="ECO:0000259" key="14">
    <source>
        <dbReference type="PROSITE" id="PS50001"/>
    </source>
</evidence>
<dbReference type="InterPro" id="IPR035892">
    <property type="entry name" value="C2_domain_sf"/>
</dbReference>
<feature type="region of interest" description="Disordered" evidence="12">
    <location>
        <begin position="1375"/>
        <end position="1579"/>
    </location>
</feature>
<dbReference type="CDD" id="cd01213">
    <property type="entry name" value="PTB_tensin"/>
    <property type="match status" value="1"/>
</dbReference>
<evidence type="ECO:0000259" key="17">
    <source>
        <dbReference type="PROSITE" id="PS51182"/>
    </source>
</evidence>
<feature type="transmembrane region" description="Helical" evidence="13">
    <location>
        <begin position="49"/>
        <end position="69"/>
    </location>
</feature>
<reference evidence="19" key="1">
    <citation type="journal article" date="2019" name="IScience">
        <title>Narwhal Genome Reveals Long-Term Low Genetic Diversity despite Current Large Abundance Size.</title>
        <authorList>
            <person name="Westbury M.V."/>
            <person name="Petersen B."/>
            <person name="Garde E."/>
            <person name="Heide-Jorgensen M.P."/>
            <person name="Lorenzen E.D."/>
        </authorList>
    </citation>
    <scope>NUCLEOTIDE SEQUENCE [LARGE SCALE GENOMIC DNA]</scope>
</reference>
<dbReference type="PANTHER" id="PTHR45734:SF3">
    <property type="entry name" value="TENSIN-1"/>
    <property type="match status" value="1"/>
</dbReference>
<evidence type="ECO:0000256" key="11">
    <source>
        <dbReference type="PROSITE-ProRule" id="PRU00191"/>
    </source>
</evidence>
<keyword evidence="8" id="KW-0965">Cell junction</keyword>
<feature type="compositionally biased region" description="Polar residues" evidence="12">
    <location>
        <begin position="1287"/>
        <end position="1312"/>
    </location>
</feature>
<feature type="compositionally biased region" description="Low complexity" evidence="12">
    <location>
        <begin position="1274"/>
        <end position="1286"/>
    </location>
</feature>
<keyword evidence="7" id="KW-0904">Protein phosphatase</keyword>
<dbReference type="InterPro" id="IPR051484">
    <property type="entry name" value="Tensin_PTEN_phosphatase"/>
</dbReference>
<feature type="compositionally biased region" description="Low complexity" evidence="12">
    <location>
        <begin position="1324"/>
        <end position="1338"/>
    </location>
</feature>
<dbReference type="Pfam" id="PF00017">
    <property type="entry name" value="SH2"/>
    <property type="match status" value="1"/>
</dbReference>
<feature type="domain" description="Phosphatase tensin-type" evidence="16">
    <location>
        <begin position="253"/>
        <end position="425"/>
    </location>
</feature>
<dbReference type="PROSITE" id="PS50001">
    <property type="entry name" value="SH2"/>
    <property type="match status" value="1"/>
</dbReference>
<feature type="domain" description="Phorbol-ester/DAG-type" evidence="15">
    <location>
        <begin position="114"/>
        <end position="161"/>
    </location>
</feature>
<evidence type="ECO:0000259" key="16">
    <source>
        <dbReference type="PROSITE" id="PS51181"/>
    </source>
</evidence>
<feature type="compositionally biased region" description="Polar residues" evidence="12">
    <location>
        <begin position="1430"/>
        <end position="1439"/>
    </location>
</feature>
<feature type="region of interest" description="Disordered" evidence="12">
    <location>
        <begin position="208"/>
        <end position="247"/>
    </location>
</feature>
<dbReference type="Gene3D" id="3.30.60.20">
    <property type="match status" value="1"/>
</dbReference>
<feature type="compositionally biased region" description="Pro residues" evidence="12">
    <location>
        <begin position="17"/>
        <end position="33"/>
    </location>
</feature>
<feature type="compositionally biased region" description="Basic and acidic residues" evidence="12">
    <location>
        <begin position="1214"/>
        <end position="1226"/>
    </location>
</feature>
<keyword evidence="4" id="KW-0479">Metal-binding</keyword>
<comment type="similarity">
    <text evidence="2">Belongs to the PTEN phosphatase protein family.</text>
</comment>
<dbReference type="Gene3D" id="3.90.190.10">
    <property type="entry name" value="Protein tyrosine phosphatase superfamily"/>
    <property type="match status" value="1"/>
</dbReference>
<evidence type="ECO:0000256" key="9">
    <source>
        <dbReference type="ARBA" id="ARBA00022999"/>
    </source>
</evidence>
<dbReference type="GO" id="GO:0005925">
    <property type="term" value="C:focal adhesion"/>
    <property type="evidence" value="ECO:0007669"/>
    <property type="project" value="UniProtKB-SubCell"/>
</dbReference>
<dbReference type="SMART" id="SM01326">
    <property type="entry name" value="PTEN_C2"/>
    <property type="match status" value="1"/>
</dbReference>
<feature type="compositionally biased region" description="Polar residues" evidence="12">
    <location>
        <begin position="1511"/>
        <end position="1528"/>
    </location>
</feature>
<dbReference type="InterPro" id="IPR011993">
    <property type="entry name" value="PH-like_dom_sf"/>
</dbReference>
<feature type="compositionally biased region" description="Basic and acidic residues" evidence="12">
    <location>
        <begin position="1181"/>
        <end position="1199"/>
    </location>
</feature>
<keyword evidence="10" id="KW-0009">Actin-binding</keyword>
<dbReference type="Pfam" id="PF10409">
    <property type="entry name" value="PTEN_C2"/>
    <property type="match status" value="1"/>
</dbReference>
<keyword evidence="13" id="KW-0472">Membrane</keyword>
<keyword evidence="9 11" id="KW-0727">SH2 domain</keyword>
<feature type="compositionally biased region" description="Low complexity" evidence="12">
    <location>
        <begin position="983"/>
        <end position="1005"/>
    </location>
</feature>
<evidence type="ECO:0000313" key="18">
    <source>
        <dbReference type="EMBL" id="TKC39547.1"/>
    </source>
</evidence>
<dbReference type="SUPFAM" id="SSF50729">
    <property type="entry name" value="PH domain-like"/>
    <property type="match status" value="1"/>
</dbReference>
<feature type="domain" description="SH2" evidence="14">
    <location>
        <begin position="1639"/>
        <end position="1748"/>
    </location>
</feature>
<feature type="region of interest" description="Disordered" evidence="12">
    <location>
        <begin position="626"/>
        <end position="686"/>
    </location>
</feature>
<evidence type="ECO:0000256" key="10">
    <source>
        <dbReference type="ARBA" id="ARBA00023203"/>
    </source>
</evidence>
<dbReference type="InterPro" id="IPR029023">
    <property type="entry name" value="Tensin_phosphatase"/>
</dbReference>
<dbReference type="SMART" id="SM00462">
    <property type="entry name" value="PTB"/>
    <property type="match status" value="1"/>
</dbReference>
<evidence type="ECO:0000256" key="5">
    <source>
        <dbReference type="ARBA" id="ARBA00022801"/>
    </source>
</evidence>
<keyword evidence="3" id="KW-0597">Phosphoprotein</keyword>
<feature type="region of interest" description="Disordered" evidence="12">
    <location>
        <begin position="968"/>
        <end position="1363"/>
    </location>
</feature>
<dbReference type="PROSITE" id="PS51181">
    <property type="entry name" value="PPASE_TENSIN"/>
    <property type="match status" value="1"/>
</dbReference>
<dbReference type="InterPro" id="IPR003595">
    <property type="entry name" value="Tyr_Pase_cat"/>
</dbReference>
<feature type="region of interest" description="Disordered" evidence="12">
    <location>
        <begin position="760"/>
        <end position="793"/>
    </location>
</feature>
<feature type="compositionally biased region" description="Polar residues" evidence="12">
    <location>
        <begin position="1344"/>
        <end position="1363"/>
    </location>
</feature>
<feature type="compositionally biased region" description="Polar residues" evidence="12">
    <location>
        <begin position="764"/>
        <end position="779"/>
    </location>
</feature>
<dbReference type="FunFam" id="2.30.29.30:FF:000039">
    <property type="entry name" value="Tensin 1"/>
    <property type="match status" value="1"/>
</dbReference>
<dbReference type="FunFam" id="3.30.505.10:FF:000002">
    <property type="entry name" value="Tensin 1"/>
    <property type="match status" value="1"/>
</dbReference>
<dbReference type="FunFam" id="3.90.190.10:FF:000010">
    <property type="entry name" value="tensin-1 isoform X2"/>
    <property type="match status" value="1"/>
</dbReference>
<feature type="compositionally biased region" description="Polar residues" evidence="12">
    <location>
        <begin position="1063"/>
        <end position="1072"/>
    </location>
</feature>
<evidence type="ECO:0000256" key="13">
    <source>
        <dbReference type="SAM" id="Phobius"/>
    </source>
</evidence>
<evidence type="ECO:0000256" key="7">
    <source>
        <dbReference type="ARBA" id="ARBA00022912"/>
    </source>
</evidence>
<dbReference type="Gene3D" id="2.30.29.30">
    <property type="entry name" value="Pleckstrin-homology domain (PH domain)/Phosphotyrosine-binding domain (PTB)"/>
    <property type="match status" value="1"/>
</dbReference>
<dbReference type="GO" id="GO:0046872">
    <property type="term" value="F:metal ion binding"/>
    <property type="evidence" value="ECO:0007669"/>
    <property type="project" value="UniProtKB-KW"/>
</dbReference>
<dbReference type="SMART" id="SM00404">
    <property type="entry name" value="PTPc_motif"/>
    <property type="match status" value="1"/>
</dbReference>
<dbReference type="InterPro" id="IPR006020">
    <property type="entry name" value="PTB/PI_dom"/>
</dbReference>
<evidence type="ECO:0000256" key="12">
    <source>
        <dbReference type="SAM" id="MobiDB-lite"/>
    </source>
</evidence>
<dbReference type="PROSITE" id="PS50081">
    <property type="entry name" value="ZF_DAG_PE_2"/>
    <property type="match status" value="1"/>
</dbReference>
<proteinExistence type="inferred from homology"/>
<evidence type="ECO:0000256" key="8">
    <source>
        <dbReference type="ARBA" id="ARBA00022949"/>
    </source>
</evidence>
<feature type="compositionally biased region" description="Polar residues" evidence="12">
    <location>
        <begin position="649"/>
        <end position="662"/>
    </location>
</feature>